<keyword evidence="3 5" id="KW-0238">DNA-binding</keyword>
<feature type="domain" description="OmpR/PhoB-type" evidence="6">
    <location>
        <begin position="1"/>
        <end position="95"/>
    </location>
</feature>
<evidence type="ECO:0000259" key="6">
    <source>
        <dbReference type="PROSITE" id="PS51755"/>
    </source>
</evidence>
<dbReference type="InterPro" id="IPR036388">
    <property type="entry name" value="WH-like_DNA-bd_sf"/>
</dbReference>
<dbReference type="InterPro" id="IPR051677">
    <property type="entry name" value="AfsR-DnrI-RedD_regulator"/>
</dbReference>
<evidence type="ECO:0000313" key="8">
    <source>
        <dbReference type="Proteomes" id="UP001596514"/>
    </source>
</evidence>
<dbReference type="PANTHER" id="PTHR35807:SF1">
    <property type="entry name" value="TRANSCRIPTIONAL REGULATOR REDD"/>
    <property type="match status" value="1"/>
</dbReference>
<keyword evidence="2" id="KW-0805">Transcription regulation</keyword>
<keyword evidence="4" id="KW-0804">Transcription</keyword>
<dbReference type="CDD" id="cd00383">
    <property type="entry name" value="trans_reg_C"/>
    <property type="match status" value="1"/>
</dbReference>
<dbReference type="InterPro" id="IPR005158">
    <property type="entry name" value="BTAD"/>
</dbReference>
<dbReference type="SUPFAM" id="SSF52540">
    <property type="entry name" value="P-loop containing nucleoside triphosphate hydrolases"/>
    <property type="match status" value="1"/>
</dbReference>
<dbReference type="RefSeq" id="WP_343964534.1">
    <property type="nucleotide sequence ID" value="NZ_BAAAGK010000023.1"/>
</dbReference>
<evidence type="ECO:0000256" key="2">
    <source>
        <dbReference type="ARBA" id="ARBA00023015"/>
    </source>
</evidence>
<evidence type="ECO:0000313" key="7">
    <source>
        <dbReference type="EMBL" id="MFC7602174.1"/>
    </source>
</evidence>
<proteinExistence type="inferred from homology"/>
<dbReference type="PROSITE" id="PS51755">
    <property type="entry name" value="OMPR_PHOB"/>
    <property type="match status" value="1"/>
</dbReference>
<dbReference type="SUPFAM" id="SSF48452">
    <property type="entry name" value="TPR-like"/>
    <property type="match status" value="1"/>
</dbReference>
<dbReference type="Gene3D" id="3.40.50.300">
    <property type="entry name" value="P-loop containing nucleotide triphosphate hydrolases"/>
    <property type="match status" value="1"/>
</dbReference>
<dbReference type="Gene3D" id="1.10.10.10">
    <property type="entry name" value="Winged helix-like DNA-binding domain superfamily/Winged helix DNA-binding domain"/>
    <property type="match status" value="1"/>
</dbReference>
<evidence type="ECO:0000256" key="1">
    <source>
        <dbReference type="ARBA" id="ARBA00005820"/>
    </source>
</evidence>
<dbReference type="SMART" id="SM00862">
    <property type="entry name" value="Trans_reg_C"/>
    <property type="match status" value="1"/>
</dbReference>
<dbReference type="Pfam" id="PF03704">
    <property type="entry name" value="BTAD"/>
    <property type="match status" value="1"/>
</dbReference>
<keyword evidence="8" id="KW-1185">Reference proteome</keyword>
<dbReference type="SMART" id="SM01043">
    <property type="entry name" value="BTAD"/>
    <property type="match status" value="1"/>
</dbReference>
<organism evidence="7 8">
    <name type="scientific">Streptosporangium amethystogenes subsp. fukuiense</name>
    <dbReference type="NCBI Taxonomy" id="698418"/>
    <lineage>
        <taxon>Bacteria</taxon>
        <taxon>Bacillati</taxon>
        <taxon>Actinomycetota</taxon>
        <taxon>Actinomycetes</taxon>
        <taxon>Streptosporangiales</taxon>
        <taxon>Streptosporangiaceae</taxon>
        <taxon>Streptosporangium</taxon>
    </lineage>
</organism>
<gene>
    <name evidence="7" type="ORF">ACFQVD_18905</name>
</gene>
<dbReference type="CDD" id="cd15831">
    <property type="entry name" value="BTAD"/>
    <property type="match status" value="1"/>
</dbReference>
<dbReference type="Proteomes" id="UP001596514">
    <property type="component" value="Unassembled WGS sequence"/>
</dbReference>
<name>A0ABW2T1D6_9ACTN</name>
<comment type="caution">
    <text evidence="7">The sequence shown here is derived from an EMBL/GenBank/DDBJ whole genome shotgun (WGS) entry which is preliminary data.</text>
</comment>
<reference evidence="8" key="1">
    <citation type="journal article" date="2019" name="Int. J. Syst. Evol. Microbiol.">
        <title>The Global Catalogue of Microorganisms (GCM) 10K type strain sequencing project: providing services to taxonomists for standard genome sequencing and annotation.</title>
        <authorList>
            <consortium name="The Broad Institute Genomics Platform"/>
            <consortium name="The Broad Institute Genome Sequencing Center for Infectious Disease"/>
            <person name="Wu L."/>
            <person name="Ma J."/>
        </authorList>
    </citation>
    <scope>NUCLEOTIDE SEQUENCE [LARGE SCALE GENOMIC DNA]</scope>
    <source>
        <strain evidence="8">JCM 10083</strain>
    </source>
</reference>
<evidence type="ECO:0000256" key="4">
    <source>
        <dbReference type="ARBA" id="ARBA00023163"/>
    </source>
</evidence>
<evidence type="ECO:0000256" key="3">
    <source>
        <dbReference type="ARBA" id="ARBA00023125"/>
    </source>
</evidence>
<dbReference type="Pfam" id="PF00486">
    <property type="entry name" value="Trans_reg_C"/>
    <property type="match status" value="1"/>
</dbReference>
<dbReference type="EMBL" id="JBHTEE010000001">
    <property type="protein sequence ID" value="MFC7602174.1"/>
    <property type="molecule type" value="Genomic_DNA"/>
</dbReference>
<dbReference type="PRINTS" id="PR00364">
    <property type="entry name" value="DISEASERSIST"/>
</dbReference>
<dbReference type="InterPro" id="IPR001867">
    <property type="entry name" value="OmpR/PhoB-type_DNA-bd"/>
</dbReference>
<dbReference type="InterPro" id="IPR011990">
    <property type="entry name" value="TPR-like_helical_dom_sf"/>
</dbReference>
<dbReference type="Gene3D" id="1.25.40.10">
    <property type="entry name" value="Tetratricopeptide repeat domain"/>
    <property type="match status" value="1"/>
</dbReference>
<dbReference type="InterPro" id="IPR016032">
    <property type="entry name" value="Sig_transdc_resp-reg_C-effctor"/>
</dbReference>
<accession>A0ABW2T1D6</accession>
<dbReference type="InterPro" id="IPR027417">
    <property type="entry name" value="P-loop_NTPase"/>
</dbReference>
<dbReference type="SUPFAM" id="SSF46894">
    <property type="entry name" value="C-terminal effector domain of the bipartite response regulators"/>
    <property type="match status" value="1"/>
</dbReference>
<comment type="similarity">
    <text evidence="1">Belongs to the AfsR/DnrI/RedD regulatory family.</text>
</comment>
<dbReference type="PANTHER" id="PTHR35807">
    <property type="entry name" value="TRANSCRIPTIONAL REGULATOR REDD-RELATED"/>
    <property type="match status" value="1"/>
</dbReference>
<evidence type="ECO:0000256" key="5">
    <source>
        <dbReference type="PROSITE-ProRule" id="PRU01091"/>
    </source>
</evidence>
<sequence>MGGPLEFRIMGPLGVFRKGEELRIGGPRERAILASLVLNANRVVGVDRLIEAVWGGHAPRSARGQIAICVSRLRRALGDRADDVMTSSPGYLLRAAPEQIDRLRFDDLVARARRQAAGGDREGAITVLRDALALWRGTPFEDIHSMRYDAARLRESRLEAIEACLELELELGNHLKVIAELVPVVEEHPLRERARAQLMLAQYRSGRRAESLRTYQEGRRHLVEQVGLEPGPELRRLHDQILRDESALMEVPEVRRAEEFVLPSQLPPQTLPFTGRTAELAVLDDALRFSPETTGPGTVVVTGLGGFGKTALALRWAHRRIAQFPDGQLFADLQGDEGAAALTPGVVAGRFLRALGVAGHAIPEDLSEKLALYRSRTARRRLLVVLDNARDSAQVIPLLPGGAHCRVIVTSRDPLDELVARQGAHREFVRPLGFEESRALAVMLVGTARMEAEPQAMTRLAASSSGCPLTLRMAAARLCSGSYRGSADELAGHDGYSLARMVPRASVSAFADAAAPGERQPT</sequence>
<feature type="DNA-binding region" description="OmpR/PhoB-type" evidence="5">
    <location>
        <begin position="1"/>
        <end position="95"/>
    </location>
</feature>
<protein>
    <submittedName>
        <fullName evidence="7">BTAD domain-containing putative transcriptional regulator</fullName>
    </submittedName>
</protein>